<dbReference type="InterPro" id="IPR050113">
    <property type="entry name" value="Ub_conjugating_enzyme"/>
</dbReference>
<dbReference type="AlphaFoldDB" id="A0A915Q5J0"/>
<dbReference type="Pfam" id="PF00179">
    <property type="entry name" value="UQ_con"/>
    <property type="match status" value="1"/>
</dbReference>
<keyword evidence="3" id="KW-0547">Nucleotide-binding</keyword>
<comment type="function">
    <text evidence="6">Accepts ubiquitin from the E1 complex and catalyzes its covalent attachment to other proteins. In vitro catalyzes 'Lys-48'-, as well as 'Lys-63'-linked polyubiquitination. May be involved in degradation of muscle-specific proteins. Mediates polyubiquitination of CYP3A4.</text>
</comment>
<evidence type="ECO:0000313" key="10">
    <source>
        <dbReference type="Proteomes" id="UP000887581"/>
    </source>
</evidence>
<dbReference type="InterPro" id="IPR023313">
    <property type="entry name" value="UBQ-conjugating_AS"/>
</dbReference>
<dbReference type="EC" id="2.3.2.23" evidence="1"/>
<evidence type="ECO:0000256" key="2">
    <source>
        <dbReference type="ARBA" id="ARBA00022679"/>
    </source>
</evidence>
<dbReference type="InterPro" id="IPR016135">
    <property type="entry name" value="UBQ-conjugating_enzyme/RWD"/>
</dbReference>
<dbReference type="GO" id="GO:0005524">
    <property type="term" value="F:ATP binding"/>
    <property type="evidence" value="ECO:0007669"/>
    <property type="project" value="UniProtKB-KW"/>
</dbReference>
<evidence type="ECO:0000256" key="3">
    <source>
        <dbReference type="ARBA" id="ARBA00022741"/>
    </source>
</evidence>
<feature type="compositionally biased region" description="Polar residues" evidence="8">
    <location>
        <begin position="314"/>
        <end position="333"/>
    </location>
</feature>
<keyword evidence="5" id="KW-0067">ATP-binding</keyword>
<dbReference type="PANTHER" id="PTHR24067">
    <property type="entry name" value="UBIQUITIN-CONJUGATING ENZYME E2"/>
    <property type="match status" value="1"/>
</dbReference>
<evidence type="ECO:0000256" key="4">
    <source>
        <dbReference type="ARBA" id="ARBA00022786"/>
    </source>
</evidence>
<organism evidence="10 11">
    <name type="scientific">Setaria digitata</name>
    <dbReference type="NCBI Taxonomy" id="48799"/>
    <lineage>
        <taxon>Eukaryota</taxon>
        <taxon>Metazoa</taxon>
        <taxon>Ecdysozoa</taxon>
        <taxon>Nematoda</taxon>
        <taxon>Chromadorea</taxon>
        <taxon>Rhabditida</taxon>
        <taxon>Spirurina</taxon>
        <taxon>Spiruromorpha</taxon>
        <taxon>Filarioidea</taxon>
        <taxon>Setariidae</taxon>
        <taxon>Setaria</taxon>
    </lineage>
</organism>
<feature type="region of interest" description="Disordered" evidence="8">
    <location>
        <begin position="308"/>
        <end position="377"/>
    </location>
</feature>
<dbReference type="GO" id="GO:0032446">
    <property type="term" value="P:protein modification by small protein conjugation"/>
    <property type="evidence" value="ECO:0007669"/>
    <property type="project" value="UniProtKB-ARBA"/>
</dbReference>
<dbReference type="PROSITE" id="PS00183">
    <property type="entry name" value="UBC_1"/>
    <property type="match status" value="1"/>
</dbReference>
<dbReference type="WBParaSite" id="sdigi.contig61.g3300.t1">
    <property type="protein sequence ID" value="sdigi.contig61.g3300.t1"/>
    <property type="gene ID" value="sdigi.contig61.g3300"/>
</dbReference>
<evidence type="ECO:0000256" key="1">
    <source>
        <dbReference type="ARBA" id="ARBA00012486"/>
    </source>
</evidence>
<dbReference type="InterPro" id="IPR002602">
    <property type="entry name" value="DB"/>
</dbReference>
<evidence type="ECO:0000256" key="5">
    <source>
        <dbReference type="ARBA" id="ARBA00022840"/>
    </source>
</evidence>
<protein>
    <recommendedName>
        <fullName evidence="1">E2 ubiquitin-conjugating enzyme</fullName>
        <ecNumber evidence="1">2.3.2.23</ecNumber>
    </recommendedName>
</protein>
<accession>A0A915Q5J0</accession>
<evidence type="ECO:0000313" key="11">
    <source>
        <dbReference type="WBParaSite" id="sdigi.contig61.g3300.t1"/>
    </source>
</evidence>
<feature type="domain" description="UBC core" evidence="9">
    <location>
        <begin position="1"/>
        <end position="164"/>
    </location>
</feature>
<feature type="active site" description="Glycyl thioester intermediate" evidence="7">
    <location>
        <position position="89"/>
    </location>
</feature>
<evidence type="ECO:0000256" key="6">
    <source>
        <dbReference type="ARBA" id="ARBA00053162"/>
    </source>
</evidence>
<reference evidence="11" key="1">
    <citation type="submission" date="2022-11" db="UniProtKB">
        <authorList>
            <consortium name="WormBaseParasite"/>
        </authorList>
    </citation>
    <scope>IDENTIFICATION</scope>
</reference>
<dbReference type="Gene3D" id="3.10.110.10">
    <property type="entry name" value="Ubiquitin Conjugating Enzyme"/>
    <property type="match status" value="1"/>
</dbReference>
<keyword evidence="10" id="KW-1185">Reference proteome</keyword>
<dbReference type="InterPro" id="IPR000608">
    <property type="entry name" value="UBC"/>
</dbReference>
<evidence type="ECO:0000256" key="8">
    <source>
        <dbReference type="SAM" id="MobiDB-lite"/>
    </source>
</evidence>
<feature type="region of interest" description="Disordered" evidence="8">
    <location>
        <begin position="216"/>
        <end position="243"/>
    </location>
</feature>
<name>A0A915Q5J0_9BILA</name>
<sequence length="557" mass="62936">MDQKLWIGVTCDIYLKRSPVEGFSAGLRGDVEDIYKWEVVVLGPADTPYEGGVFRAILDFPTDYPQRPPKMRFISKIWHPNIDVDGNVCISILHEPGDDRYGYERPEERWLPVHTVETILLSVISMLADPNYESPANVDAAKMLRENYSAFKKKVAECVRRTQEERWHEEAKIYLSSPSTISTFNRKQQTTAAIILVRKCKKGVLGQQVWLSPSVAHQNRQSQREPSSEQQIQAQNLSGHSQRDLFSSTQQKIILTNANIIEKQPIVQSVSYTNNVRILRHESDMRHRDLPIASMIYQKGLNETRKIDSDKHMLSSSTSINSRFSYGSSSSMNRRNKSFPKPRHRSEVTNQRDISWESEPSKRPAERATGGNVRQKQEHLLEPQRFGIQQFGRTKVLVSVISNRLPLNISKPTGPPLPPQFVPSLYHLEQLSAAQQPQRPKISQLTVPITVSPQSKSANDVFLKCCKEKGVDSRCESRCNFDILDRRVLTAMFVGSDPCPRSNGRNLLSCAAQDSDHTNCCRASGVQQTAAGDKCLGLMSACCHVGVYLKKSRNAFV</sequence>
<dbReference type="FunFam" id="3.10.110.10:FF:000018">
    <property type="entry name" value="Ubiquitin-conjugating enzyme E2 G1"/>
    <property type="match status" value="1"/>
</dbReference>
<dbReference type="PROSITE" id="PS50127">
    <property type="entry name" value="UBC_2"/>
    <property type="match status" value="1"/>
</dbReference>
<dbReference type="Pfam" id="PF01682">
    <property type="entry name" value="DB"/>
    <property type="match status" value="1"/>
</dbReference>
<keyword evidence="4" id="KW-0833">Ubl conjugation pathway</keyword>
<dbReference type="SMART" id="SM00212">
    <property type="entry name" value="UBCc"/>
    <property type="match status" value="1"/>
</dbReference>
<dbReference type="GO" id="GO:0061631">
    <property type="term" value="F:ubiquitin conjugating enzyme activity"/>
    <property type="evidence" value="ECO:0007669"/>
    <property type="project" value="UniProtKB-EC"/>
</dbReference>
<evidence type="ECO:0000256" key="7">
    <source>
        <dbReference type="PROSITE-ProRule" id="PRU10133"/>
    </source>
</evidence>
<dbReference type="Proteomes" id="UP000887581">
    <property type="component" value="Unplaced"/>
</dbReference>
<dbReference type="SUPFAM" id="SSF54495">
    <property type="entry name" value="UBC-like"/>
    <property type="match status" value="1"/>
</dbReference>
<evidence type="ECO:0000259" key="9">
    <source>
        <dbReference type="PROSITE" id="PS50127"/>
    </source>
</evidence>
<proteinExistence type="predicted"/>
<dbReference type="CDD" id="cd23795">
    <property type="entry name" value="UBCc_UBE2G1"/>
    <property type="match status" value="1"/>
</dbReference>
<keyword evidence="2" id="KW-0808">Transferase</keyword>
<feature type="compositionally biased region" description="Polar residues" evidence="8">
    <location>
        <begin position="234"/>
        <end position="243"/>
    </location>
</feature>
<feature type="compositionally biased region" description="Basic residues" evidence="8">
    <location>
        <begin position="334"/>
        <end position="344"/>
    </location>
</feature>